<reference evidence="2" key="1">
    <citation type="journal article" date="2021" name="Nat. Commun.">
        <title>Genetic determinants of endophytism in the Arabidopsis root mycobiome.</title>
        <authorList>
            <person name="Mesny F."/>
            <person name="Miyauchi S."/>
            <person name="Thiergart T."/>
            <person name="Pickel B."/>
            <person name="Atanasova L."/>
            <person name="Karlsson M."/>
            <person name="Huettel B."/>
            <person name="Barry K.W."/>
            <person name="Haridas S."/>
            <person name="Chen C."/>
            <person name="Bauer D."/>
            <person name="Andreopoulos W."/>
            <person name="Pangilinan J."/>
            <person name="LaButti K."/>
            <person name="Riley R."/>
            <person name="Lipzen A."/>
            <person name="Clum A."/>
            <person name="Drula E."/>
            <person name="Henrissat B."/>
            <person name="Kohler A."/>
            <person name="Grigoriev I.V."/>
            <person name="Martin F.M."/>
            <person name="Hacquard S."/>
        </authorList>
    </citation>
    <scope>NUCLEOTIDE SEQUENCE</scope>
    <source>
        <strain evidence="2">MPI-CAGE-CH-0235</strain>
    </source>
</reference>
<organism evidence="2 3">
    <name type="scientific">Stachybotrys elegans</name>
    <dbReference type="NCBI Taxonomy" id="80388"/>
    <lineage>
        <taxon>Eukaryota</taxon>
        <taxon>Fungi</taxon>
        <taxon>Dikarya</taxon>
        <taxon>Ascomycota</taxon>
        <taxon>Pezizomycotina</taxon>
        <taxon>Sordariomycetes</taxon>
        <taxon>Hypocreomycetidae</taxon>
        <taxon>Hypocreales</taxon>
        <taxon>Stachybotryaceae</taxon>
        <taxon>Stachybotrys</taxon>
    </lineage>
</organism>
<dbReference type="AlphaFoldDB" id="A0A8K0WJ78"/>
<dbReference type="OrthoDB" id="2157530at2759"/>
<proteinExistence type="predicted"/>
<evidence type="ECO:0000313" key="2">
    <source>
        <dbReference type="EMBL" id="KAH7303666.1"/>
    </source>
</evidence>
<evidence type="ECO:0000313" key="3">
    <source>
        <dbReference type="Proteomes" id="UP000813444"/>
    </source>
</evidence>
<dbReference type="Proteomes" id="UP000813444">
    <property type="component" value="Unassembled WGS sequence"/>
</dbReference>
<feature type="domain" description="Heterokaryon incompatibility" evidence="1">
    <location>
        <begin position="55"/>
        <end position="214"/>
    </location>
</feature>
<comment type="caution">
    <text evidence="2">The sequence shown here is derived from an EMBL/GenBank/DDBJ whole genome shotgun (WGS) entry which is preliminary data.</text>
</comment>
<dbReference type="InterPro" id="IPR052895">
    <property type="entry name" value="HetReg/Transcr_Mod"/>
</dbReference>
<gene>
    <name evidence="2" type="ORF">B0I35DRAFT_465601</name>
</gene>
<name>A0A8K0WJ78_9HYPO</name>
<dbReference type="InterPro" id="IPR010730">
    <property type="entry name" value="HET"/>
</dbReference>
<accession>A0A8K0WJ78</accession>
<keyword evidence="3" id="KW-1185">Reference proteome</keyword>
<dbReference type="EMBL" id="JAGPNK010000030">
    <property type="protein sequence ID" value="KAH7303666.1"/>
    <property type="molecule type" value="Genomic_DNA"/>
</dbReference>
<dbReference type="PANTHER" id="PTHR24148:SF64">
    <property type="entry name" value="HETEROKARYON INCOMPATIBILITY DOMAIN-CONTAINING PROTEIN"/>
    <property type="match status" value="1"/>
</dbReference>
<dbReference type="Pfam" id="PF06985">
    <property type="entry name" value="HET"/>
    <property type="match status" value="1"/>
</dbReference>
<evidence type="ECO:0000259" key="1">
    <source>
        <dbReference type="Pfam" id="PF06985"/>
    </source>
</evidence>
<protein>
    <recommendedName>
        <fullName evidence="1">Heterokaryon incompatibility domain-containing protein</fullName>
    </recommendedName>
</protein>
<dbReference type="PANTHER" id="PTHR24148">
    <property type="entry name" value="ANKYRIN REPEAT DOMAIN-CONTAINING PROTEIN 39 HOMOLOG-RELATED"/>
    <property type="match status" value="1"/>
</dbReference>
<sequence>MTDHPFLGGRLPYGWEGVPVYWPQRLIHIPSMTSIPRDDSNKYEYGNIMAREPQYSTLSYTWGRWRIKDGRHATPMLPIQNTPWDIPAVEETHFTSEAFLNVVGKIRDTGVEWVWIDVGCIDQRRGSTQAAVEIGRQASIFKQAHSTFVWLSQLKTAQLVEALDEILEHGNGLYDYVYLPNSDVDFDGTMQKLQTAYGILFSDPWFSSLWTLQEVTIRNDAIVLSTEGEPVPWKVQEKEQRTYLTMLINHCQNVYDNLETVIERTTVYSRPLPEQTMSAIKRVKELILRVGFYYLFSTNPNVQYGTARYRTTSHSEDRVYAIMQIYNLVVGKSARPDENPTVEKLVIEFAGAINRQSAILGQLFVHTTQPKPGFSWCITENSIVPDSLLIYRDPTIRATIESDLNGNCVAAGNCCKLLTLLDALKQAGDLDLNLAVRGWGLHFKILLDSHINGTRTFHSTSLPHCLERRDHPTRIECENILVLWLGDTQASWSVNAKSYTRQSTALLLNVLDQINNKGVQYYERLGIVTWTTGGGLPSEPINKISWQWYTSLILK</sequence>